<dbReference type="GO" id="GO:0006538">
    <property type="term" value="P:L-glutamate catabolic process"/>
    <property type="evidence" value="ECO:0007669"/>
    <property type="project" value="TreeGrafter"/>
</dbReference>
<dbReference type="WBParaSite" id="Pan_g15535.t1">
    <property type="protein sequence ID" value="Pan_g15535.t1"/>
    <property type="gene ID" value="Pan_g15535"/>
</dbReference>
<keyword evidence="5" id="KW-0496">Mitochondrion</keyword>
<proteinExistence type="inferred from homology"/>
<dbReference type="Pfam" id="PF02812">
    <property type="entry name" value="ELFV_dehydrog_N"/>
    <property type="match status" value="1"/>
</dbReference>
<dbReference type="InterPro" id="IPR033922">
    <property type="entry name" value="NAD_bind_Glu_DH"/>
</dbReference>
<evidence type="ECO:0000256" key="7">
    <source>
        <dbReference type="ARBA" id="ARBA00048577"/>
    </source>
</evidence>
<reference evidence="11" key="2">
    <citation type="submission" date="2020-10" db="UniProtKB">
        <authorList>
            <consortium name="WormBaseParasite"/>
        </authorList>
    </citation>
    <scope>IDENTIFICATION</scope>
</reference>
<reference evidence="10" key="1">
    <citation type="journal article" date="2013" name="Genetics">
        <title>The draft genome and transcriptome of Panagrellus redivivus are shaped by the harsh demands of a free-living lifestyle.</title>
        <authorList>
            <person name="Srinivasan J."/>
            <person name="Dillman A.R."/>
            <person name="Macchietto M.G."/>
            <person name="Heikkinen L."/>
            <person name="Lakso M."/>
            <person name="Fracchia K.M."/>
            <person name="Antoshechkin I."/>
            <person name="Mortazavi A."/>
            <person name="Wong G."/>
            <person name="Sternberg P.W."/>
        </authorList>
    </citation>
    <scope>NUCLEOTIDE SEQUENCE [LARGE SCALE GENOMIC DNA]</scope>
    <source>
        <strain evidence="10">MT8872</strain>
    </source>
</reference>
<evidence type="ECO:0000259" key="9">
    <source>
        <dbReference type="SMART" id="SM00839"/>
    </source>
</evidence>
<dbReference type="GO" id="GO:0005739">
    <property type="term" value="C:mitochondrion"/>
    <property type="evidence" value="ECO:0007669"/>
    <property type="project" value="UniProtKB-SubCell"/>
</dbReference>
<evidence type="ECO:0000313" key="11">
    <source>
        <dbReference type="WBParaSite" id="Pan_g15535.t1"/>
    </source>
</evidence>
<sequence>MPVGPAEQRLFLSHELITTRMLSTLARSARVASRRAYSAATLDPHGQIADSTRPMEEQVNPSFFKMVEYYFDKGASVIEPKLAEELTSNNLSVLDKRNLVRGILGAIKPVNKVLYITFPIRRDNGEYEIIEAWRAQHSEHRTPTKGGIRYSLDVCQDEVQALSALMTYKCAVVDVPFGGAKGGVKIDPRQYSDYEIEKITRRIAIEFSKKGFLGPGVDVPAPDMGTGEREMAWIADTYAQTTGHLDKDAAACITGKPIVAGGIHGRVSATGRGVWKGLEVFLTDEEYTKKVGLTTGFQDKTFIIQGFGNVGLHTMRYLHRDGAKCIGVQEWDCSIYNPDGIHPKELEDYKDANGTIKGFPGAKAYEPFTDLIYEKVDILVPAACEKAIHKENANRIQAKIIAEAANGPLTPAADKILLERGDCLIIPDMYVNSGGVTVSFFEWLKNLNHVSFGRLTFKYERDSNHLLLASVQESLEAALGKEVPVHPSSAFKARIAGASEKDIVHSGLEYTMQRSGQAIIRTARKYDLGLDLRTAAYANSIEKVYHTYRTAGFTFT</sequence>
<evidence type="ECO:0000313" key="10">
    <source>
        <dbReference type="Proteomes" id="UP000492821"/>
    </source>
</evidence>
<dbReference type="InterPro" id="IPR046346">
    <property type="entry name" value="Aminoacid_DH-like_N_sf"/>
</dbReference>
<evidence type="ECO:0000256" key="3">
    <source>
        <dbReference type="ARBA" id="ARBA00012889"/>
    </source>
</evidence>
<dbReference type="SUPFAM" id="SSF51735">
    <property type="entry name" value="NAD(P)-binding Rossmann-fold domains"/>
    <property type="match status" value="1"/>
</dbReference>
<dbReference type="CDD" id="cd01076">
    <property type="entry name" value="NAD_bind_1_Glu_DH"/>
    <property type="match status" value="1"/>
</dbReference>
<feature type="domain" description="Glutamate/phenylalanine/leucine/valine/L-tryptophan dehydrogenase C-terminal" evidence="9">
    <location>
        <begin position="263"/>
        <end position="552"/>
    </location>
</feature>
<dbReference type="EC" id="1.4.1.3" evidence="3"/>
<dbReference type="PROSITE" id="PS00074">
    <property type="entry name" value="GLFV_DEHYDROGENASE"/>
    <property type="match status" value="1"/>
</dbReference>
<name>A0A7E4V1S8_PANRE</name>
<dbReference type="FunFam" id="3.40.50.720:FF:000100">
    <property type="entry name" value="Glutamate dehydrogenase 1, mitochondrial"/>
    <property type="match status" value="1"/>
</dbReference>
<comment type="catalytic activity">
    <reaction evidence="7">
        <text>L-glutamate + NADP(+) + H2O = 2-oxoglutarate + NH4(+) + NADPH + H(+)</text>
        <dbReference type="Rhea" id="RHEA:11612"/>
        <dbReference type="ChEBI" id="CHEBI:15377"/>
        <dbReference type="ChEBI" id="CHEBI:15378"/>
        <dbReference type="ChEBI" id="CHEBI:16810"/>
        <dbReference type="ChEBI" id="CHEBI:28938"/>
        <dbReference type="ChEBI" id="CHEBI:29985"/>
        <dbReference type="ChEBI" id="CHEBI:57783"/>
        <dbReference type="ChEBI" id="CHEBI:58349"/>
        <dbReference type="EC" id="1.4.1.3"/>
    </reaction>
</comment>
<organism evidence="10 11">
    <name type="scientific">Panagrellus redivivus</name>
    <name type="common">Microworm</name>
    <dbReference type="NCBI Taxonomy" id="6233"/>
    <lineage>
        <taxon>Eukaryota</taxon>
        <taxon>Metazoa</taxon>
        <taxon>Ecdysozoa</taxon>
        <taxon>Nematoda</taxon>
        <taxon>Chromadorea</taxon>
        <taxon>Rhabditida</taxon>
        <taxon>Tylenchina</taxon>
        <taxon>Panagrolaimomorpha</taxon>
        <taxon>Panagrolaimoidea</taxon>
        <taxon>Panagrolaimidae</taxon>
        <taxon>Panagrellus</taxon>
    </lineage>
</organism>
<dbReference type="Gene3D" id="3.40.50.10860">
    <property type="entry name" value="Leucine Dehydrogenase, chain A, domain 1"/>
    <property type="match status" value="1"/>
</dbReference>
<comment type="similarity">
    <text evidence="2 8">Belongs to the Glu/Leu/Phe/Val dehydrogenases family.</text>
</comment>
<evidence type="ECO:0000256" key="2">
    <source>
        <dbReference type="ARBA" id="ARBA00006382"/>
    </source>
</evidence>
<dbReference type="PRINTS" id="PR00082">
    <property type="entry name" value="GLFDHDRGNASE"/>
</dbReference>
<dbReference type="InterPro" id="IPR006095">
    <property type="entry name" value="Glu/Leu/Phe/Val/Trp_DH"/>
</dbReference>
<dbReference type="InterPro" id="IPR033524">
    <property type="entry name" value="Glu/Leu/Phe/Val_DH_AS"/>
</dbReference>
<protein>
    <recommendedName>
        <fullName evidence="3">glutamate dehydrogenase [NAD(P)(+)]</fullName>
        <ecNumber evidence="3">1.4.1.3</ecNumber>
    </recommendedName>
</protein>
<dbReference type="InterPro" id="IPR006096">
    <property type="entry name" value="Glu/Leu/Phe/Val/Trp_DH_C"/>
</dbReference>
<dbReference type="InterPro" id="IPR006097">
    <property type="entry name" value="Glu/Leu/Phe/Val/Trp_DH_dimer"/>
</dbReference>
<comment type="subcellular location">
    <subcellularLocation>
        <location evidence="1">Mitochondrion</location>
    </subcellularLocation>
</comment>
<comment type="catalytic activity">
    <reaction evidence="6">
        <text>L-glutamate + NAD(+) + H2O = 2-oxoglutarate + NH4(+) + NADH + H(+)</text>
        <dbReference type="Rhea" id="RHEA:15133"/>
        <dbReference type="ChEBI" id="CHEBI:15377"/>
        <dbReference type="ChEBI" id="CHEBI:15378"/>
        <dbReference type="ChEBI" id="CHEBI:16810"/>
        <dbReference type="ChEBI" id="CHEBI:28938"/>
        <dbReference type="ChEBI" id="CHEBI:29985"/>
        <dbReference type="ChEBI" id="CHEBI:57540"/>
        <dbReference type="ChEBI" id="CHEBI:57945"/>
        <dbReference type="EC" id="1.4.1.3"/>
    </reaction>
</comment>
<dbReference type="Gene3D" id="3.40.50.720">
    <property type="entry name" value="NAD(P)-binding Rossmann-like Domain"/>
    <property type="match status" value="1"/>
</dbReference>
<evidence type="ECO:0000256" key="5">
    <source>
        <dbReference type="ARBA" id="ARBA00023128"/>
    </source>
</evidence>
<dbReference type="Pfam" id="PF00208">
    <property type="entry name" value="ELFV_dehydrog"/>
    <property type="match status" value="1"/>
</dbReference>
<dbReference type="PANTHER" id="PTHR11606:SF13">
    <property type="entry name" value="GLUTAMATE DEHYDROGENASE 1, MITOCHONDRIAL"/>
    <property type="match status" value="1"/>
</dbReference>
<evidence type="ECO:0000256" key="8">
    <source>
        <dbReference type="RuleBase" id="RU004417"/>
    </source>
</evidence>
<evidence type="ECO:0000256" key="6">
    <source>
        <dbReference type="ARBA" id="ARBA00047867"/>
    </source>
</evidence>
<keyword evidence="4 8" id="KW-0560">Oxidoreductase</keyword>
<accession>A0A7E4V1S8</accession>
<evidence type="ECO:0000256" key="4">
    <source>
        <dbReference type="ARBA" id="ARBA00023002"/>
    </source>
</evidence>
<keyword evidence="10" id="KW-1185">Reference proteome</keyword>
<dbReference type="AlphaFoldDB" id="A0A7E4V1S8"/>
<dbReference type="SUPFAM" id="SSF53223">
    <property type="entry name" value="Aminoacid dehydrogenase-like, N-terminal domain"/>
    <property type="match status" value="1"/>
</dbReference>
<dbReference type="Proteomes" id="UP000492821">
    <property type="component" value="Unassembled WGS sequence"/>
</dbReference>
<dbReference type="PANTHER" id="PTHR11606">
    <property type="entry name" value="GLUTAMATE DEHYDROGENASE"/>
    <property type="match status" value="1"/>
</dbReference>
<evidence type="ECO:0000256" key="1">
    <source>
        <dbReference type="ARBA" id="ARBA00004173"/>
    </source>
</evidence>
<dbReference type="GO" id="GO:0004352">
    <property type="term" value="F:glutamate dehydrogenase (NAD+) activity"/>
    <property type="evidence" value="ECO:0007669"/>
    <property type="project" value="TreeGrafter"/>
</dbReference>
<dbReference type="InterPro" id="IPR036291">
    <property type="entry name" value="NAD(P)-bd_dom_sf"/>
</dbReference>
<dbReference type="Gene3D" id="1.10.287.140">
    <property type="match status" value="1"/>
</dbReference>
<dbReference type="SMART" id="SM00839">
    <property type="entry name" value="ELFV_dehydrog"/>
    <property type="match status" value="1"/>
</dbReference>